<dbReference type="Proteomes" id="UP000054565">
    <property type="component" value="Unassembled WGS sequence"/>
</dbReference>
<gene>
    <name evidence="1" type="ORF">CIRG_07035</name>
</gene>
<protein>
    <submittedName>
        <fullName evidence="1">Uncharacterized protein</fullName>
    </submittedName>
</protein>
<evidence type="ECO:0000313" key="2">
    <source>
        <dbReference type="Proteomes" id="UP000054565"/>
    </source>
</evidence>
<name>A0A0J6YJS5_COCIT</name>
<dbReference type="EMBL" id="DS028097">
    <property type="protein sequence ID" value="KMP07354.1"/>
    <property type="molecule type" value="Genomic_DNA"/>
</dbReference>
<evidence type="ECO:0000313" key="1">
    <source>
        <dbReference type="EMBL" id="KMP07354.1"/>
    </source>
</evidence>
<proteinExistence type="predicted"/>
<reference evidence="2" key="1">
    <citation type="journal article" date="2010" name="Genome Res.">
        <title>Population genomic sequencing of Coccidioides fungi reveals recent hybridization and transposon control.</title>
        <authorList>
            <person name="Neafsey D.E."/>
            <person name="Barker B.M."/>
            <person name="Sharpton T.J."/>
            <person name="Stajich J.E."/>
            <person name="Park D.J."/>
            <person name="Whiston E."/>
            <person name="Hung C.-Y."/>
            <person name="McMahan C."/>
            <person name="White J."/>
            <person name="Sykes S."/>
            <person name="Heiman D."/>
            <person name="Young S."/>
            <person name="Zeng Q."/>
            <person name="Abouelleil A."/>
            <person name="Aftuck L."/>
            <person name="Bessette D."/>
            <person name="Brown A."/>
            <person name="FitzGerald M."/>
            <person name="Lui A."/>
            <person name="Macdonald J.P."/>
            <person name="Priest M."/>
            <person name="Orbach M.J."/>
            <person name="Galgiani J.N."/>
            <person name="Kirkland T.N."/>
            <person name="Cole G.T."/>
            <person name="Birren B.W."/>
            <person name="Henn M.R."/>
            <person name="Taylor J.W."/>
            <person name="Rounsley S.D."/>
        </authorList>
    </citation>
    <scope>NUCLEOTIDE SEQUENCE [LARGE SCALE GENOMIC DNA]</scope>
    <source>
        <strain evidence="2">RMSCC 2394</strain>
    </source>
</reference>
<dbReference type="AlphaFoldDB" id="A0A0J6YJS5"/>
<accession>A0A0J6YJS5</accession>
<sequence length="154" mass="16751">MAAVLHSDSNTGKETMGIQRREWECKAVNEERSLCLTSATRECVHRVGGRLCPRRSEGLYQGVIYGLTATRLRIAPPLPVTGLKTASSPARARKADLGDTVGGDYVLYWGSAGDARDGGLLVDDMTAFSEPCWEKRMSDSPGLMTRSVSCPTER</sequence>
<organism evidence="1 2">
    <name type="scientific">Coccidioides immitis RMSCC 2394</name>
    <dbReference type="NCBI Taxonomy" id="404692"/>
    <lineage>
        <taxon>Eukaryota</taxon>
        <taxon>Fungi</taxon>
        <taxon>Dikarya</taxon>
        <taxon>Ascomycota</taxon>
        <taxon>Pezizomycotina</taxon>
        <taxon>Eurotiomycetes</taxon>
        <taxon>Eurotiomycetidae</taxon>
        <taxon>Onygenales</taxon>
        <taxon>Onygenaceae</taxon>
        <taxon>Coccidioides</taxon>
    </lineage>
</organism>